<comment type="caution">
    <text evidence="6">The sequence shown here is derived from an EMBL/GenBank/DDBJ whole genome shotgun (WGS) entry which is preliminary data.</text>
</comment>
<dbReference type="InterPro" id="IPR036388">
    <property type="entry name" value="WH-like_DNA-bd_sf"/>
</dbReference>
<feature type="domain" description="HTH asnC-type" evidence="5">
    <location>
        <begin position="17"/>
        <end position="78"/>
    </location>
</feature>
<dbReference type="Pfam" id="PF13404">
    <property type="entry name" value="HTH_AsnC-type"/>
    <property type="match status" value="1"/>
</dbReference>
<dbReference type="CDD" id="cd00090">
    <property type="entry name" value="HTH_ARSR"/>
    <property type="match status" value="1"/>
</dbReference>
<evidence type="ECO:0000259" key="5">
    <source>
        <dbReference type="PROSITE" id="PS50956"/>
    </source>
</evidence>
<proteinExistence type="predicted"/>
<sequence>MSTVLCVGYGGGPIAEIDEIDHQVLRLLREDGRRTFSEMAAEIGLSVAAVKRRVDRLREIGVITGFTVRVDYAKLGWGIEAFTELRYPGTTPVSKIIRTATDVPEVQEVFTIAGDPDALIHVRVRDLSHLQQVIDRLRRAGDVTGTKTLLVLGSWTRDTGPAGDTGAARDTRSAADTGPAGESGRRPPR</sequence>
<dbReference type="InterPro" id="IPR011991">
    <property type="entry name" value="ArsR-like_HTH"/>
</dbReference>
<dbReference type="InterPro" id="IPR000485">
    <property type="entry name" value="AsnC-type_HTH_dom"/>
</dbReference>
<dbReference type="InterPro" id="IPR011008">
    <property type="entry name" value="Dimeric_a/b-barrel"/>
</dbReference>
<protein>
    <recommendedName>
        <fullName evidence="5">HTH asnC-type domain-containing protein</fullName>
    </recommendedName>
</protein>
<dbReference type="PROSITE" id="PS50956">
    <property type="entry name" value="HTH_ASNC_2"/>
    <property type="match status" value="1"/>
</dbReference>
<evidence type="ECO:0000313" key="7">
    <source>
        <dbReference type="Proteomes" id="UP000651728"/>
    </source>
</evidence>
<evidence type="ECO:0000256" key="2">
    <source>
        <dbReference type="ARBA" id="ARBA00023125"/>
    </source>
</evidence>
<dbReference type="Gene3D" id="3.30.70.920">
    <property type="match status" value="1"/>
</dbReference>
<dbReference type="EMBL" id="BOOB01000045">
    <property type="protein sequence ID" value="GIH35338.1"/>
    <property type="molecule type" value="Genomic_DNA"/>
</dbReference>
<keyword evidence="2" id="KW-0238">DNA-binding</keyword>
<dbReference type="PANTHER" id="PTHR30154:SF45">
    <property type="entry name" value="TRANSCRIPTIONAL REGULATORY PROTEIN (PROBABLY ASNC-FAMILY)-RELATED"/>
    <property type="match status" value="1"/>
</dbReference>
<dbReference type="InterPro" id="IPR019887">
    <property type="entry name" value="Tscrpt_reg_AsnC/Lrp_C"/>
</dbReference>
<dbReference type="PROSITE" id="PS00519">
    <property type="entry name" value="HTH_ASNC_1"/>
    <property type="match status" value="1"/>
</dbReference>
<feature type="region of interest" description="Disordered" evidence="4">
    <location>
        <begin position="158"/>
        <end position="189"/>
    </location>
</feature>
<dbReference type="Proteomes" id="UP000651728">
    <property type="component" value="Unassembled WGS sequence"/>
</dbReference>
<dbReference type="InterPro" id="IPR036390">
    <property type="entry name" value="WH_DNA-bd_sf"/>
</dbReference>
<dbReference type="SUPFAM" id="SSF54909">
    <property type="entry name" value="Dimeric alpha+beta barrel"/>
    <property type="match status" value="1"/>
</dbReference>
<keyword evidence="7" id="KW-1185">Reference proteome</keyword>
<gene>
    <name evidence="6" type="ORF">Mam01_55020</name>
</gene>
<dbReference type="PANTHER" id="PTHR30154">
    <property type="entry name" value="LEUCINE-RESPONSIVE REGULATORY PROTEIN"/>
    <property type="match status" value="1"/>
</dbReference>
<dbReference type="InterPro" id="IPR019888">
    <property type="entry name" value="Tscrpt_reg_AsnC-like"/>
</dbReference>
<keyword evidence="3" id="KW-0804">Transcription</keyword>
<dbReference type="Gene3D" id="1.10.10.10">
    <property type="entry name" value="Winged helix-like DNA-binding domain superfamily/Winged helix DNA-binding domain"/>
    <property type="match status" value="1"/>
</dbReference>
<organism evidence="6 7">
    <name type="scientific">Microbispora amethystogenes</name>
    <dbReference type="NCBI Taxonomy" id="1427754"/>
    <lineage>
        <taxon>Bacteria</taxon>
        <taxon>Bacillati</taxon>
        <taxon>Actinomycetota</taxon>
        <taxon>Actinomycetes</taxon>
        <taxon>Streptosporangiales</taxon>
        <taxon>Streptosporangiaceae</taxon>
        <taxon>Microbispora</taxon>
    </lineage>
</organism>
<evidence type="ECO:0000256" key="1">
    <source>
        <dbReference type="ARBA" id="ARBA00023015"/>
    </source>
</evidence>
<dbReference type="PRINTS" id="PR00033">
    <property type="entry name" value="HTHASNC"/>
</dbReference>
<accession>A0ABQ4FKL5</accession>
<keyword evidence="1" id="KW-0805">Transcription regulation</keyword>
<name>A0ABQ4FKL5_9ACTN</name>
<dbReference type="SMART" id="SM00344">
    <property type="entry name" value="HTH_ASNC"/>
    <property type="match status" value="1"/>
</dbReference>
<reference evidence="6 7" key="1">
    <citation type="submission" date="2021-01" db="EMBL/GenBank/DDBJ databases">
        <title>Whole genome shotgun sequence of Microbispora amethystogenes NBRC 101907.</title>
        <authorList>
            <person name="Komaki H."/>
            <person name="Tamura T."/>
        </authorList>
    </citation>
    <scope>NUCLEOTIDE SEQUENCE [LARGE SCALE GENOMIC DNA]</scope>
    <source>
        <strain evidence="6 7">NBRC 101907</strain>
    </source>
</reference>
<evidence type="ECO:0000313" key="6">
    <source>
        <dbReference type="EMBL" id="GIH35338.1"/>
    </source>
</evidence>
<evidence type="ECO:0000256" key="4">
    <source>
        <dbReference type="SAM" id="MobiDB-lite"/>
    </source>
</evidence>
<dbReference type="InterPro" id="IPR019885">
    <property type="entry name" value="Tscrpt_reg_HTH_AsnC-type_CS"/>
</dbReference>
<dbReference type="RefSeq" id="WP_239101663.1">
    <property type="nucleotide sequence ID" value="NZ_BAABEJ010000002.1"/>
</dbReference>
<dbReference type="Pfam" id="PF01037">
    <property type="entry name" value="AsnC_trans_reg"/>
    <property type="match status" value="1"/>
</dbReference>
<dbReference type="SUPFAM" id="SSF46785">
    <property type="entry name" value="Winged helix' DNA-binding domain"/>
    <property type="match status" value="1"/>
</dbReference>
<evidence type="ECO:0000256" key="3">
    <source>
        <dbReference type="ARBA" id="ARBA00023163"/>
    </source>
</evidence>